<dbReference type="InterPro" id="IPR029063">
    <property type="entry name" value="SAM-dependent_MTases_sf"/>
</dbReference>
<dbReference type="Pfam" id="PF13649">
    <property type="entry name" value="Methyltransf_25"/>
    <property type="match status" value="1"/>
</dbReference>
<organism evidence="2 3">
    <name type="scientific">Actinacidiphila guanduensis</name>
    <dbReference type="NCBI Taxonomy" id="310781"/>
    <lineage>
        <taxon>Bacteria</taxon>
        <taxon>Bacillati</taxon>
        <taxon>Actinomycetota</taxon>
        <taxon>Actinomycetes</taxon>
        <taxon>Kitasatosporales</taxon>
        <taxon>Streptomycetaceae</taxon>
        <taxon>Actinacidiphila</taxon>
    </lineage>
</organism>
<dbReference type="PANTHER" id="PTHR43591">
    <property type="entry name" value="METHYLTRANSFERASE"/>
    <property type="match status" value="1"/>
</dbReference>
<protein>
    <submittedName>
        <fullName evidence="2">Ubiquinone/menaquinone biosynthesis C-methylase UbiE</fullName>
    </submittedName>
</protein>
<dbReference type="EMBL" id="FNIE01000014">
    <property type="protein sequence ID" value="SDO96256.1"/>
    <property type="molecule type" value="Genomic_DNA"/>
</dbReference>
<reference evidence="2 3" key="1">
    <citation type="submission" date="2016-10" db="EMBL/GenBank/DDBJ databases">
        <authorList>
            <person name="de Groot N.N."/>
        </authorList>
    </citation>
    <scope>NUCLEOTIDE SEQUENCE [LARGE SCALE GENOMIC DNA]</scope>
    <source>
        <strain evidence="2 3">CGMCC 4.2022</strain>
    </source>
</reference>
<feature type="domain" description="Methyltransferase" evidence="1">
    <location>
        <begin position="59"/>
        <end position="147"/>
    </location>
</feature>
<keyword evidence="2" id="KW-0830">Ubiquinone</keyword>
<evidence type="ECO:0000313" key="3">
    <source>
        <dbReference type="Proteomes" id="UP000199341"/>
    </source>
</evidence>
<gene>
    <name evidence="2" type="ORF">SAMN05216259_114193</name>
</gene>
<keyword evidence="2" id="KW-0808">Transferase</keyword>
<keyword evidence="3" id="KW-1185">Reference proteome</keyword>
<dbReference type="GO" id="GO:0008168">
    <property type="term" value="F:methyltransferase activity"/>
    <property type="evidence" value="ECO:0007669"/>
    <property type="project" value="UniProtKB-KW"/>
</dbReference>
<dbReference type="CDD" id="cd02440">
    <property type="entry name" value="AdoMet_MTases"/>
    <property type="match status" value="1"/>
</dbReference>
<dbReference type="SUPFAM" id="SSF53335">
    <property type="entry name" value="S-adenosyl-L-methionine-dependent methyltransferases"/>
    <property type="match status" value="1"/>
</dbReference>
<name>A0A1H0NUP5_9ACTN</name>
<dbReference type="InterPro" id="IPR041698">
    <property type="entry name" value="Methyltransf_25"/>
</dbReference>
<dbReference type="Proteomes" id="UP000199341">
    <property type="component" value="Unassembled WGS sequence"/>
</dbReference>
<keyword evidence="2" id="KW-0489">Methyltransferase</keyword>
<evidence type="ECO:0000313" key="2">
    <source>
        <dbReference type="EMBL" id="SDO96256.1"/>
    </source>
</evidence>
<dbReference type="STRING" id="310781.SAMN05216259_114193"/>
<dbReference type="GO" id="GO:0032259">
    <property type="term" value="P:methylation"/>
    <property type="evidence" value="ECO:0007669"/>
    <property type="project" value="UniProtKB-KW"/>
</dbReference>
<dbReference type="AlphaFoldDB" id="A0A1H0NUP5"/>
<dbReference type="RefSeq" id="WP_245771711.1">
    <property type="nucleotide sequence ID" value="NZ_FNIE01000014.1"/>
</dbReference>
<evidence type="ECO:0000259" key="1">
    <source>
        <dbReference type="Pfam" id="PF13649"/>
    </source>
</evidence>
<accession>A0A1H0NUP5</accession>
<proteinExistence type="predicted"/>
<dbReference type="Gene3D" id="3.40.50.150">
    <property type="entry name" value="Vaccinia Virus protein VP39"/>
    <property type="match status" value="1"/>
</dbReference>
<sequence>MGDGGRSGGEAQLAESIARFYGELYDEDARLTSSADGRLELMRTQELLRRFLPAEPARVLDVGGGTGVHARWLVQDGYRVDLVDPVPRHVEQAARVCDATLGDARKLAAADASYDVVQLLGPLYHLPDPQDRKQALAEAVRVLRPGGLLAAAAINRYASVFEHTAYAQLHRERLTASIASILATAVHDGRRGFTVAYFHRAEELVGELEDAGLTDVRVFAVEGPAWSLLKAVEQQTGQPPGEDLFAAALTAARLAEPYPELLAAASHLLAVGRAPGGAAPRSGP</sequence>